<evidence type="ECO:0000313" key="2">
    <source>
        <dbReference type="EMBL" id="MDK9556659.1"/>
    </source>
</evidence>
<gene>
    <name evidence="2" type="ORF">QQF73_03405</name>
</gene>
<feature type="domain" description="Glycosyltransferase 2-like" evidence="1">
    <location>
        <begin position="32"/>
        <end position="150"/>
    </location>
</feature>
<dbReference type="InterPro" id="IPR029044">
    <property type="entry name" value="Nucleotide-diphossugar_trans"/>
</dbReference>
<dbReference type="EC" id="2.4.-.-" evidence="2"/>
<dbReference type="SUPFAM" id="SSF53448">
    <property type="entry name" value="Nucleotide-diphospho-sugar transferases"/>
    <property type="match status" value="1"/>
</dbReference>
<keyword evidence="2" id="KW-0328">Glycosyltransferase</keyword>
<proteinExistence type="predicted"/>
<dbReference type="EMBL" id="JASSQD010000001">
    <property type="protein sequence ID" value="MDK9556659.1"/>
    <property type="molecule type" value="Genomic_DNA"/>
</dbReference>
<dbReference type="Gene3D" id="3.90.550.10">
    <property type="entry name" value="Spore Coat Polysaccharide Biosynthesis Protein SpsA, Chain A"/>
    <property type="match status" value="1"/>
</dbReference>
<dbReference type="RefSeq" id="WP_285367215.1">
    <property type="nucleotide sequence ID" value="NZ_JASSQD010000001.1"/>
</dbReference>
<keyword evidence="3" id="KW-1185">Reference proteome</keyword>
<reference evidence="2 3" key="1">
    <citation type="submission" date="2023-05" db="EMBL/GenBank/DDBJ databases">
        <title>Marinobacter albus sp. nov., a marine bacterium isolated from sand in a coastal intertidal zone of huludao.</title>
        <authorList>
            <person name="Deng T."/>
        </authorList>
    </citation>
    <scope>NUCLEOTIDE SEQUENCE [LARGE SCALE GENOMIC DNA]</scope>
    <source>
        <strain evidence="2 3">M216</strain>
    </source>
</reference>
<dbReference type="InterPro" id="IPR001173">
    <property type="entry name" value="Glyco_trans_2-like"/>
</dbReference>
<accession>A0ABT7H8J8</accession>
<comment type="caution">
    <text evidence="2">The sequence shown here is derived from an EMBL/GenBank/DDBJ whole genome shotgun (WGS) entry which is preliminary data.</text>
</comment>
<dbReference type="Proteomes" id="UP001223547">
    <property type="component" value="Unassembled WGS sequence"/>
</dbReference>
<evidence type="ECO:0000313" key="3">
    <source>
        <dbReference type="Proteomes" id="UP001223547"/>
    </source>
</evidence>
<dbReference type="Pfam" id="PF00535">
    <property type="entry name" value="Glycos_transf_2"/>
    <property type="match status" value="1"/>
</dbReference>
<organism evidence="2 3">
    <name type="scientific">Marinobacter albus</name>
    <dbReference type="NCBI Taxonomy" id="3030833"/>
    <lineage>
        <taxon>Bacteria</taxon>
        <taxon>Pseudomonadati</taxon>
        <taxon>Pseudomonadota</taxon>
        <taxon>Gammaproteobacteria</taxon>
        <taxon>Pseudomonadales</taxon>
        <taxon>Marinobacteraceae</taxon>
        <taxon>Marinobacter</taxon>
    </lineage>
</organism>
<evidence type="ECO:0000259" key="1">
    <source>
        <dbReference type="Pfam" id="PF00535"/>
    </source>
</evidence>
<protein>
    <submittedName>
        <fullName evidence="2">Glycosyltransferase</fullName>
        <ecNumber evidence="2">2.4.-.-</ecNumber>
    </submittedName>
</protein>
<keyword evidence="2" id="KW-0808">Transferase</keyword>
<name>A0ABT7H8J8_9GAMM</name>
<sequence length="281" mass="30874">MANAGGFVEQMLPVITLIATTPRVDLLEQFALPSIRRQSCQPSMVLIVSDNRRLEASERQSIRSHLPGIDIVFLENAHSPGAAGSWNTGLQKISQLFPACYVAIIDDDDRWTANHLATCLKCSDHGAADVVVSGIHVVIDGQIKYTNVPSRLIAQDFLRGNPGWQGSNTFIKAETLRSVGGFTDGLTSCNDRDLAIRVLDGPAVTVNFTGTATVFWQCNGNPSALSAPRSAQKLKGCAQFLQLHEKRMSPADREAFFDRVETLFQWSRNDIEAEKYRLAVD</sequence>
<dbReference type="GO" id="GO:0016757">
    <property type="term" value="F:glycosyltransferase activity"/>
    <property type="evidence" value="ECO:0007669"/>
    <property type="project" value="UniProtKB-KW"/>
</dbReference>